<keyword evidence="4" id="KW-1185">Reference proteome</keyword>
<feature type="chain" id="PRO_5034616697" description="PA14 domain-containing protein" evidence="2">
    <location>
        <begin position="19"/>
        <end position="816"/>
    </location>
</feature>
<dbReference type="GeneID" id="64858241"/>
<comment type="caution">
    <text evidence="3">The sequence shown here is derived from an EMBL/GenBank/DDBJ whole genome shotgun (WGS) entry which is preliminary data.</text>
</comment>
<name>A0A8H2VGX0_9SACH</name>
<feature type="compositionally biased region" description="Polar residues" evidence="1">
    <location>
        <begin position="528"/>
        <end position="553"/>
    </location>
</feature>
<feature type="signal peptide" evidence="2">
    <location>
        <begin position="1"/>
        <end position="18"/>
    </location>
</feature>
<dbReference type="Proteomes" id="UP000644660">
    <property type="component" value="Unassembled WGS sequence"/>
</dbReference>
<evidence type="ECO:0000313" key="3">
    <source>
        <dbReference type="EMBL" id="CAB4255205.1"/>
    </source>
</evidence>
<sequence length="816" mass="86139">MLFITISFLLSLVRFSQSYTYDLGTAHVSPGLTAKIYALSRDPPTGDPVSSENYALYSKDSLYLRYETFLTDPNVTYLTTVNGVTDFSISFKDNTNITVYGEKIDATQFIVEARGYFIPPVNGTYYFYNVAYATFDSDNTYIPEYYSSGISLIGKTYITTDDAGDATCNQFDYTIAPTNTYSAALITEGTSAGAFNMGSLIAGRAYPITITSMSLQKALDLSIWFEVGDQTIALDASNFVTMDYDGLDWSDINAVEYPENCPALATTTTYERSVVYSTTTMSTYVTTITGTNGIKTTETVYVVVLPIPGVTPTKSSTSSFVSSSSVVLTSSIVISSSTFSSSILESSSTISSSIPESSSTISSSILSSSSTIISSSIPESSSTISSSILSSSSIIISSSIPESSSTISSSIAESSGTTKSAIKSSARGSNSNEVALSTNVPTGKASLFTSNAVENSSSDVINSIESQSSFNTKSVKSTKSMDSVEISSGSVVLVETSTGDVNPIKRSSSIISAPVKGVSSDISRETKVVSSVNGNSDKNPTSQNTDTAKISSSIAPLTKESSLANGNLGKNSLSTTTRPAIYLSSANFDATSTSGHNRPDLSNTDSISTLSQVGEGYKSHINDITVNPSSRESTYLSSTSGLHEKPTDRISRAAMIVNSNSQDITGTSTKMSRKTGYFTPTTTTGIVSSIATKHMSERKEPNDQSTSSTQKNAISASFMTNSDTSRNTVLDSETAYNGDFKSDSLTASQFVTDNDPGHNTKSLISSSGNVQYSNIVQLDSSDLQSTSAGVSDFAGSSNSLSIGLLGMLSLIVQVLI</sequence>
<protein>
    <recommendedName>
        <fullName evidence="5">PA14 domain-containing protein</fullName>
    </recommendedName>
</protein>
<evidence type="ECO:0000256" key="1">
    <source>
        <dbReference type="SAM" id="MobiDB-lite"/>
    </source>
</evidence>
<dbReference type="GO" id="GO:0000128">
    <property type="term" value="P:flocculation"/>
    <property type="evidence" value="ECO:0007669"/>
    <property type="project" value="InterPro"/>
</dbReference>
<feature type="region of interest" description="Disordered" evidence="1">
    <location>
        <begin position="693"/>
        <end position="726"/>
    </location>
</feature>
<keyword evidence="2" id="KW-0732">Signal</keyword>
<dbReference type="Gene3D" id="2.60.120.1560">
    <property type="match status" value="1"/>
</dbReference>
<dbReference type="InterPro" id="IPR001389">
    <property type="entry name" value="Flocculin"/>
</dbReference>
<accession>A0A8H2VGX0</accession>
<organism evidence="3 4">
    <name type="scientific">Maudiozyma barnettii</name>
    <dbReference type="NCBI Taxonomy" id="61262"/>
    <lineage>
        <taxon>Eukaryota</taxon>
        <taxon>Fungi</taxon>
        <taxon>Dikarya</taxon>
        <taxon>Ascomycota</taxon>
        <taxon>Saccharomycotina</taxon>
        <taxon>Saccharomycetes</taxon>
        <taxon>Saccharomycetales</taxon>
        <taxon>Saccharomycetaceae</taxon>
        <taxon>Maudiozyma</taxon>
    </lineage>
</organism>
<dbReference type="AlphaFoldDB" id="A0A8H2VGX0"/>
<dbReference type="EMBL" id="CAEFZW010000005">
    <property type="protein sequence ID" value="CAB4255205.1"/>
    <property type="molecule type" value="Genomic_DNA"/>
</dbReference>
<dbReference type="Pfam" id="PF00624">
    <property type="entry name" value="Flocculin"/>
    <property type="match status" value="1"/>
</dbReference>
<evidence type="ECO:0000256" key="2">
    <source>
        <dbReference type="SAM" id="SignalP"/>
    </source>
</evidence>
<proteinExistence type="predicted"/>
<feature type="region of interest" description="Disordered" evidence="1">
    <location>
        <begin position="526"/>
        <end position="553"/>
    </location>
</feature>
<evidence type="ECO:0008006" key="5">
    <source>
        <dbReference type="Google" id="ProtNLM"/>
    </source>
</evidence>
<dbReference type="RefSeq" id="XP_041407049.1">
    <property type="nucleotide sequence ID" value="XM_041551115.1"/>
</dbReference>
<reference evidence="3 4" key="1">
    <citation type="submission" date="2020-05" db="EMBL/GenBank/DDBJ databases">
        <authorList>
            <person name="Casaregola S."/>
            <person name="Devillers H."/>
            <person name="Grondin C."/>
        </authorList>
    </citation>
    <scope>NUCLEOTIDE SEQUENCE [LARGE SCALE GENOMIC DNA]</scope>
    <source>
        <strain evidence="3 4">CLIB 1767</strain>
    </source>
</reference>
<feature type="compositionally biased region" description="Polar residues" evidence="1">
    <location>
        <begin position="703"/>
        <end position="726"/>
    </location>
</feature>
<evidence type="ECO:0000313" key="4">
    <source>
        <dbReference type="Proteomes" id="UP000644660"/>
    </source>
</evidence>
<gene>
    <name evidence="3" type="ORF">KABA2_05S10802</name>
</gene>